<evidence type="ECO:0000313" key="2">
    <source>
        <dbReference type="Proteomes" id="UP000887577"/>
    </source>
</evidence>
<dbReference type="Proteomes" id="UP000887577">
    <property type="component" value="Unplaced"/>
</dbReference>
<name>A0A914Z6D0_9BILA</name>
<keyword evidence="2" id="KW-1185">Reference proteome</keyword>
<dbReference type="WBParaSite" id="PSU_v2.g7886.t1">
    <property type="protein sequence ID" value="PSU_v2.g7886.t1"/>
    <property type="gene ID" value="PSU_v2.g7886"/>
</dbReference>
<protein>
    <submittedName>
        <fullName evidence="3">Uncharacterized protein</fullName>
    </submittedName>
</protein>
<proteinExistence type="predicted"/>
<dbReference type="AlphaFoldDB" id="A0A914Z6D0"/>
<reference evidence="3" key="1">
    <citation type="submission" date="2022-11" db="UniProtKB">
        <authorList>
            <consortium name="WormBaseParasite"/>
        </authorList>
    </citation>
    <scope>IDENTIFICATION</scope>
</reference>
<feature type="region of interest" description="Disordered" evidence="1">
    <location>
        <begin position="1"/>
        <end position="54"/>
    </location>
</feature>
<organism evidence="2 3">
    <name type="scientific">Panagrolaimus superbus</name>
    <dbReference type="NCBI Taxonomy" id="310955"/>
    <lineage>
        <taxon>Eukaryota</taxon>
        <taxon>Metazoa</taxon>
        <taxon>Ecdysozoa</taxon>
        <taxon>Nematoda</taxon>
        <taxon>Chromadorea</taxon>
        <taxon>Rhabditida</taxon>
        <taxon>Tylenchina</taxon>
        <taxon>Panagrolaimomorpha</taxon>
        <taxon>Panagrolaimoidea</taxon>
        <taxon>Panagrolaimidae</taxon>
        <taxon>Panagrolaimus</taxon>
    </lineage>
</organism>
<sequence length="214" mass="24373">MVKPKYVDKKTGCSSGKHPRISFKDENKENGVPTSSNHKSDTRSSSFSSSAIHSSKVLSGCSKDKSLSSIAKPKVRYSDSNKLKSQVVVKVTNNSLFAQDIRRQLRGYKDEFNTLVFHLDSLNLPEKLEAARLKVESISKELSERMLLKGMIPEQLKQDLELYQGKVVCYMHKYDQLTSRKKEVKDLSYQLREELRTLGNGSYEYYPDSDAFSD</sequence>
<evidence type="ECO:0000256" key="1">
    <source>
        <dbReference type="SAM" id="MobiDB-lite"/>
    </source>
</evidence>
<feature type="compositionally biased region" description="Low complexity" evidence="1">
    <location>
        <begin position="43"/>
        <end position="54"/>
    </location>
</feature>
<feature type="compositionally biased region" description="Basic and acidic residues" evidence="1">
    <location>
        <begin position="1"/>
        <end position="11"/>
    </location>
</feature>
<evidence type="ECO:0000313" key="3">
    <source>
        <dbReference type="WBParaSite" id="PSU_v2.g7886.t1"/>
    </source>
</evidence>
<accession>A0A914Z6D0</accession>